<name>A0A6G0WLS2_9STRA</name>
<dbReference type="InterPro" id="IPR011032">
    <property type="entry name" value="GroES-like_sf"/>
</dbReference>
<evidence type="ECO:0000313" key="3">
    <source>
        <dbReference type="Proteomes" id="UP000481153"/>
    </source>
</evidence>
<proteinExistence type="predicted"/>
<dbReference type="InterPro" id="IPR052585">
    <property type="entry name" value="Lipid_raft_assoc_Zn_ADH"/>
</dbReference>
<dbReference type="InterPro" id="IPR013154">
    <property type="entry name" value="ADH-like_N"/>
</dbReference>
<dbReference type="Proteomes" id="UP000481153">
    <property type="component" value="Unassembled WGS sequence"/>
</dbReference>
<dbReference type="VEuPathDB" id="FungiDB:AeMF1_008326"/>
<organism evidence="2 3">
    <name type="scientific">Aphanomyces euteiches</name>
    <dbReference type="NCBI Taxonomy" id="100861"/>
    <lineage>
        <taxon>Eukaryota</taxon>
        <taxon>Sar</taxon>
        <taxon>Stramenopiles</taxon>
        <taxon>Oomycota</taxon>
        <taxon>Saprolegniomycetes</taxon>
        <taxon>Saprolegniales</taxon>
        <taxon>Verrucalvaceae</taxon>
        <taxon>Aphanomyces</taxon>
    </lineage>
</organism>
<comment type="caution">
    <text evidence="2">The sequence shown here is derived from an EMBL/GenBank/DDBJ whole genome shotgun (WGS) entry which is preliminary data.</text>
</comment>
<dbReference type="Pfam" id="PF08240">
    <property type="entry name" value="ADH_N"/>
    <property type="match status" value="1"/>
</dbReference>
<dbReference type="SUPFAM" id="SSF50129">
    <property type="entry name" value="GroES-like"/>
    <property type="match status" value="1"/>
</dbReference>
<dbReference type="PANTHER" id="PTHR43482">
    <property type="entry name" value="PROTEIN AST1-RELATED"/>
    <property type="match status" value="1"/>
</dbReference>
<protein>
    <recommendedName>
        <fullName evidence="1">Alcohol dehydrogenase-like N-terminal domain-containing protein</fullName>
    </recommendedName>
</protein>
<gene>
    <name evidence="2" type="ORF">Ae201684_013910</name>
</gene>
<dbReference type="EMBL" id="VJMJ01000180">
    <property type="protein sequence ID" value="KAF0728259.1"/>
    <property type="molecule type" value="Genomic_DNA"/>
</dbReference>
<accession>A0A6G0WLS2</accession>
<reference evidence="2 3" key="1">
    <citation type="submission" date="2019-07" db="EMBL/GenBank/DDBJ databases">
        <title>Genomics analysis of Aphanomyces spp. identifies a new class of oomycete effector associated with host adaptation.</title>
        <authorList>
            <person name="Gaulin E."/>
        </authorList>
    </citation>
    <scope>NUCLEOTIDE SEQUENCE [LARGE SCALE GENOMIC DNA]</scope>
    <source>
        <strain evidence="2 3">ATCC 201684</strain>
    </source>
</reference>
<dbReference type="Gene3D" id="3.90.180.10">
    <property type="entry name" value="Medium-chain alcohol dehydrogenases, catalytic domain"/>
    <property type="match status" value="1"/>
</dbReference>
<dbReference type="AlphaFoldDB" id="A0A6G0WLS2"/>
<keyword evidence="3" id="KW-1185">Reference proteome</keyword>
<feature type="domain" description="Alcohol dehydrogenase-like N-terminal" evidence="1">
    <location>
        <begin position="38"/>
        <end position="79"/>
    </location>
</feature>
<evidence type="ECO:0000259" key="1">
    <source>
        <dbReference type="Pfam" id="PF08240"/>
    </source>
</evidence>
<sequence length="84" mass="8953">MAAIPKTMRAVSFTVPLPIDNPDSLVDITADVPTVSGHELLVQVKAVAVNPVDFKLRLYTGEHKTPKILGYDAAGVVVAQVETL</sequence>
<dbReference type="PANTHER" id="PTHR43482:SF1">
    <property type="entry name" value="PROTEIN AST1-RELATED"/>
    <property type="match status" value="1"/>
</dbReference>
<evidence type="ECO:0000313" key="2">
    <source>
        <dbReference type="EMBL" id="KAF0728259.1"/>
    </source>
</evidence>